<dbReference type="AlphaFoldDB" id="A0A6A6AKR9"/>
<dbReference type="EMBL" id="ML977502">
    <property type="protein sequence ID" value="KAF2131718.1"/>
    <property type="molecule type" value="Genomic_DNA"/>
</dbReference>
<reference evidence="1" key="1">
    <citation type="journal article" date="2020" name="Stud. Mycol.">
        <title>101 Dothideomycetes genomes: a test case for predicting lifestyles and emergence of pathogens.</title>
        <authorList>
            <person name="Haridas S."/>
            <person name="Albert R."/>
            <person name="Binder M."/>
            <person name="Bloem J."/>
            <person name="Labutti K."/>
            <person name="Salamov A."/>
            <person name="Andreopoulos B."/>
            <person name="Baker S."/>
            <person name="Barry K."/>
            <person name="Bills G."/>
            <person name="Bluhm B."/>
            <person name="Cannon C."/>
            <person name="Castanera R."/>
            <person name="Culley D."/>
            <person name="Daum C."/>
            <person name="Ezra D."/>
            <person name="Gonzalez J."/>
            <person name="Henrissat B."/>
            <person name="Kuo A."/>
            <person name="Liang C."/>
            <person name="Lipzen A."/>
            <person name="Lutzoni F."/>
            <person name="Magnuson J."/>
            <person name="Mondo S."/>
            <person name="Nolan M."/>
            <person name="Ohm R."/>
            <person name="Pangilinan J."/>
            <person name="Park H.-J."/>
            <person name="Ramirez L."/>
            <person name="Alfaro M."/>
            <person name="Sun H."/>
            <person name="Tritt A."/>
            <person name="Yoshinaga Y."/>
            <person name="Zwiers L.-H."/>
            <person name="Turgeon B."/>
            <person name="Goodwin S."/>
            <person name="Spatafora J."/>
            <person name="Crous P."/>
            <person name="Grigoriev I."/>
        </authorList>
    </citation>
    <scope>NUCLEOTIDE SEQUENCE</scope>
    <source>
        <strain evidence="1">CBS 119687</strain>
    </source>
</reference>
<dbReference type="Proteomes" id="UP000799771">
    <property type="component" value="Unassembled WGS sequence"/>
</dbReference>
<evidence type="ECO:0000313" key="1">
    <source>
        <dbReference type="EMBL" id="KAF2131718.1"/>
    </source>
</evidence>
<dbReference type="GeneID" id="54407003"/>
<name>A0A6A6AKR9_9PLEO</name>
<protein>
    <submittedName>
        <fullName evidence="1">Uncharacterized protein</fullName>
    </submittedName>
</protein>
<gene>
    <name evidence="1" type="ORF">P153DRAFT_355447</name>
</gene>
<accession>A0A6A6AKR9</accession>
<organism evidence="1 2">
    <name type="scientific">Dothidotthia symphoricarpi CBS 119687</name>
    <dbReference type="NCBI Taxonomy" id="1392245"/>
    <lineage>
        <taxon>Eukaryota</taxon>
        <taxon>Fungi</taxon>
        <taxon>Dikarya</taxon>
        <taxon>Ascomycota</taxon>
        <taxon>Pezizomycotina</taxon>
        <taxon>Dothideomycetes</taxon>
        <taxon>Pleosporomycetidae</taxon>
        <taxon>Pleosporales</taxon>
        <taxon>Dothidotthiaceae</taxon>
        <taxon>Dothidotthia</taxon>
    </lineage>
</organism>
<keyword evidence="2" id="KW-1185">Reference proteome</keyword>
<dbReference type="RefSeq" id="XP_033526105.1">
    <property type="nucleotide sequence ID" value="XM_033666571.1"/>
</dbReference>
<evidence type="ECO:0000313" key="2">
    <source>
        <dbReference type="Proteomes" id="UP000799771"/>
    </source>
</evidence>
<sequence length="199" mass="22263">MVEGAMLSLPERYSVVVAAKSNDVHPPPANPRRRSRRMRMLSSLRQALPPLAFPRATLRMNLDTDEGCGTRFCNAAALADSTSFCGELFSMHSPGYGMRPAEEAVKATLGDLRTQAHKRCFEMRFRPRRLLFPGAARRRGQSPWPGWGGCLMLAQNDLRLQRTQTALDRRLGARSRTLAPTRWLAPEWMPSRGGEVSAQ</sequence>
<proteinExistence type="predicted"/>